<feature type="region of interest" description="Disordered" evidence="2">
    <location>
        <begin position="231"/>
        <end position="293"/>
    </location>
</feature>
<dbReference type="WBParaSite" id="PDA_v2.g27526.t1">
    <property type="protein sequence ID" value="PDA_v2.g27526.t1"/>
    <property type="gene ID" value="PDA_v2.g27526"/>
</dbReference>
<proteinExistence type="inferred from homology"/>
<dbReference type="GO" id="GO:0005524">
    <property type="term" value="F:ATP binding"/>
    <property type="evidence" value="ECO:0007669"/>
    <property type="project" value="InterPro"/>
</dbReference>
<dbReference type="GO" id="GO:0008017">
    <property type="term" value="F:microtubule binding"/>
    <property type="evidence" value="ECO:0007669"/>
    <property type="project" value="InterPro"/>
</dbReference>
<keyword evidence="4" id="KW-1185">Reference proteome</keyword>
<accession>A0A914QDT9</accession>
<feature type="region of interest" description="Disordered" evidence="2">
    <location>
        <begin position="180"/>
        <end position="201"/>
    </location>
</feature>
<feature type="compositionally biased region" description="Basic and acidic residues" evidence="2">
    <location>
        <begin position="264"/>
        <end position="281"/>
    </location>
</feature>
<comment type="similarity">
    <text evidence="1">Belongs to the TRAFAC class myosin-kinesin ATPase superfamily. Kinesin family.</text>
</comment>
<evidence type="ECO:0000313" key="5">
    <source>
        <dbReference type="WBParaSite" id="PDA_v2.g27526.t1"/>
    </source>
</evidence>
<organism evidence="4 5">
    <name type="scientific">Panagrolaimus davidi</name>
    <dbReference type="NCBI Taxonomy" id="227884"/>
    <lineage>
        <taxon>Eukaryota</taxon>
        <taxon>Metazoa</taxon>
        <taxon>Ecdysozoa</taxon>
        <taxon>Nematoda</taxon>
        <taxon>Chromadorea</taxon>
        <taxon>Rhabditida</taxon>
        <taxon>Tylenchina</taxon>
        <taxon>Panagrolaimomorpha</taxon>
        <taxon>Panagrolaimoidea</taxon>
        <taxon>Panagrolaimidae</taxon>
        <taxon>Panagrolaimus</taxon>
    </lineage>
</organism>
<dbReference type="GO" id="GO:0003777">
    <property type="term" value="F:microtubule motor activity"/>
    <property type="evidence" value="ECO:0007669"/>
    <property type="project" value="InterPro"/>
</dbReference>
<evidence type="ECO:0000259" key="3">
    <source>
        <dbReference type="PROSITE" id="PS50067"/>
    </source>
</evidence>
<dbReference type="InterPro" id="IPR001752">
    <property type="entry name" value="Kinesin_motor_dom"/>
</dbReference>
<dbReference type="GO" id="GO:0007018">
    <property type="term" value="P:microtubule-based movement"/>
    <property type="evidence" value="ECO:0007669"/>
    <property type="project" value="InterPro"/>
</dbReference>
<evidence type="ECO:0000256" key="1">
    <source>
        <dbReference type="PROSITE-ProRule" id="PRU00283"/>
    </source>
</evidence>
<dbReference type="Proteomes" id="UP000887578">
    <property type="component" value="Unplaced"/>
</dbReference>
<dbReference type="PROSITE" id="PS50067">
    <property type="entry name" value="KINESIN_MOTOR_2"/>
    <property type="match status" value="1"/>
</dbReference>
<name>A0A914QDT9_9BILA</name>
<evidence type="ECO:0000256" key="2">
    <source>
        <dbReference type="SAM" id="MobiDB-lite"/>
    </source>
</evidence>
<feature type="domain" description="Kinesin motor" evidence="3">
    <location>
        <begin position="1"/>
        <end position="28"/>
    </location>
</feature>
<evidence type="ECO:0000313" key="4">
    <source>
        <dbReference type="Proteomes" id="UP000887578"/>
    </source>
</evidence>
<feature type="compositionally biased region" description="Polar residues" evidence="2">
    <location>
        <begin position="249"/>
        <end position="263"/>
    </location>
</feature>
<comment type="caution">
    <text evidence="1">Lacks conserved residue(s) required for the propagation of feature annotation.</text>
</comment>
<protein>
    <submittedName>
        <fullName evidence="5">Kinesin motor domain-containing protein</fullName>
    </submittedName>
</protein>
<dbReference type="AlphaFoldDB" id="A0A914QDT9"/>
<reference evidence="5" key="1">
    <citation type="submission" date="2022-11" db="UniProtKB">
        <authorList>
            <consortium name="WormBaseParasite"/>
        </authorList>
    </citation>
    <scope>IDENTIFICATION</scope>
</reference>
<sequence length="293" mass="34414">MIVCVNPQSTDFEENLHVMAFAKASREIKQIQQKGQTFILQELNNLPFSQRDMQQWNKEFSNSIGKFQPLLMELFDKPPVIELSDYNDNISITRIREYYTTKMALKNSYMETVEKNTETFAAALKSRLCFGDMSSEKNSELMEELNGLRAEYAKMDNNYKQLKRQNNSLKTALSRYEAFEENDKRREEEEEQRAREKDKALHVQRRTLQKLEAVLDTPVLSNNVAKLRQQFDTPKEVPYKLRPRKRNESQPPINRSQATTTTDENSRDSTTKNTSKFDRRSKSVCRPLIPKNY</sequence>